<reference evidence="3" key="1">
    <citation type="submission" date="2016-01" db="EMBL/GenBank/DDBJ databases">
        <authorList>
            <person name="Mitreva M."/>
            <person name="Pepin K.H."/>
            <person name="Mihindukulasuriya K.A."/>
            <person name="Fulton R."/>
            <person name="Fronick C."/>
            <person name="O'Laughlin M."/>
            <person name="Miner T."/>
            <person name="Herter B."/>
            <person name="Rosa B.A."/>
            <person name="Cordes M."/>
            <person name="Tomlinson C."/>
            <person name="Wollam A."/>
            <person name="Palsikar V.B."/>
            <person name="Mardis E.R."/>
            <person name="Wilson R.K."/>
        </authorList>
    </citation>
    <scope>NUCLEOTIDE SEQUENCE [LARGE SCALE GENOMIC DNA]</scope>
    <source>
        <strain evidence="3">KA00185</strain>
    </source>
</reference>
<dbReference type="PANTHER" id="PTHR35535:SF1">
    <property type="entry name" value="HEAT SHOCK PROTEIN HSLJ"/>
    <property type="match status" value="1"/>
</dbReference>
<gene>
    <name evidence="2" type="ORF">HMPREF3180_01965</name>
</gene>
<proteinExistence type="predicted"/>
<evidence type="ECO:0000313" key="2">
    <source>
        <dbReference type="EMBL" id="KXB60899.1"/>
    </source>
</evidence>
<comment type="caution">
    <text evidence="2">The sequence shown here is derived from an EMBL/GenBank/DDBJ whole genome shotgun (WGS) entry which is preliminary data.</text>
</comment>
<dbReference type="PROSITE" id="PS51257">
    <property type="entry name" value="PROKAR_LIPOPROTEIN"/>
    <property type="match status" value="1"/>
</dbReference>
<dbReference type="InterPro" id="IPR005184">
    <property type="entry name" value="DUF306_Meta_HslJ"/>
</dbReference>
<keyword evidence="3" id="KW-1185">Reference proteome</keyword>
<accession>A0A133ZZM5</accession>
<sequence>MKKTFYLFGILTVFLLSCIGLDAKVKKRIVYNLNKTSWELSQISKKGQKLPIPEGANITVNFSDGKISGFSGVNSYFGGYKIKNNSILTAETAATLMAGPEELMKIELNFFDMLQNFPRINYNSTTLSLRNKNGEVWTFKKLDLSKKLKNTKWKLIEMGQTFFPEKEGEITISFTENKISGNSGINNYFGNCEIKNDSIKIGPVGSIKMAGPENLMKIEFEYLKLLQNSKTIKLVKNILTLTTSDGKVLKFEKIDDRAYHY</sequence>
<dbReference type="AlphaFoldDB" id="A0A133ZZM5"/>
<protein>
    <submittedName>
        <fullName evidence="2">META domain protein</fullName>
    </submittedName>
</protein>
<dbReference type="Pfam" id="PF03724">
    <property type="entry name" value="META"/>
    <property type="match status" value="2"/>
</dbReference>
<organism evidence="2 3">
    <name type="scientific">Leptotrichia wadei</name>
    <dbReference type="NCBI Taxonomy" id="157687"/>
    <lineage>
        <taxon>Bacteria</taxon>
        <taxon>Fusobacteriati</taxon>
        <taxon>Fusobacteriota</taxon>
        <taxon>Fusobacteriia</taxon>
        <taxon>Fusobacteriales</taxon>
        <taxon>Leptotrichiaceae</taxon>
        <taxon>Leptotrichia</taxon>
    </lineage>
</organism>
<dbReference type="InterPro" id="IPR038670">
    <property type="entry name" value="HslJ-like_sf"/>
</dbReference>
<feature type="domain" description="DUF306" evidence="1">
    <location>
        <begin position="146"/>
        <end position="251"/>
    </location>
</feature>
<dbReference type="Proteomes" id="UP000070483">
    <property type="component" value="Unassembled WGS sequence"/>
</dbReference>
<feature type="domain" description="DUF306" evidence="1">
    <location>
        <begin position="32"/>
        <end position="140"/>
    </location>
</feature>
<evidence type="ECO:0000259" key="1">
    <source>
        <dbReference type="Pfam" id="PF03724"/>
    </source>
</evidence>
<evidence type="ECO:0000313" key="3">
    <source>
        <dbReference type="Proteomes" id="UP000070483"/>
    </source>
</evidence>
<dbReference type="InterPro" id="IPR053147">
    <property type="entry name" value="Hsp_HslJ-like"/>
</dbReference>
<dbReference type="OrthoDB" id="95216at2"/>
<dbReference type="PATRIC" id="fig|157687.3.peg.1963"/>
<dbReference type="Gene3D" id="2.40.128.270">
    <property type="match status" value="2"/>
</dbReference>
<dbReference type="EMBL" id="LSDD01000149">
    <property type="protein sequence ID" value="KXB60899.1"/>
    <property type="molecule type" value="Genomic_DNA"/>
</dbReference>
<dbReference type="PANTHER" id="PTHR35535">
    <property type="entry name" value="HEAT SHOCK PROTEIN HSLJ"/>
    <property type="match status" value="1"/>
</dbReference>
<name>A0A133ZZM5_9FUSO</name>
<dbReference type="RefSeq" id="WP_060918503.1">
    <property type="nucleotide sequence ID" value="NZ_KQ960109.1"/>
</dbReference>